<evidence type="ECO:0000313" key="1">
    <source>
        <dbReference type="EMBL" id="PUA34651.1"/>
    </source>
</evidence>
<protein>
    <submittedName>
        <fullName evidence="1">Uncharacterized protein</fullName>
    </submittedName>
</protein>
<dbReference type="AlphaFoldDB" id="A0A2T6FRV3"/>
<dbReference type="RefSeq" id="WP_108535235.1">
    <property type="nucleotide sequence ID" value="NZ_PYHP01000101.1"/>
</dbReference>
<dbReference type="Proteomes" id="UP000244184">
    <property type="component" value="Unassembled WGS sequence"/>
</dbReference>
<reference evidence="1 2" key="1">
    <citation type="submission" date="2018-03" db="EMBL/GenBank/DDBJ databases">
        <title>Genome sequence of Paenibacillus elgii strain AC13 an antimicrobial compound producing bacteria.</title>
        <authorList>
            <person name="Kurokawa A.S."/>
            <person name="Araujo J.F."/>
            <person name="Costa R.A."/>
            <person name="Ortega D.B."/>
            <person name="Pires A.S."/>
            <person name="Pappas G.J.Jr."/>
            <person name="Franco O.L."/>
            <person name="Barreto C."/>
            <person name="Magalhaes B.S."/>
            <person name="Kruger R.H."/>
        </authorList>
    </citation>
    <scope>NUCLEOTIDE SEQUENCE [LARGE SCALE GENOMIC DNA]</scope>
    <source>
        <strain evidence="1 2">AC13</strain>
    </source>
</reference>
<proteinExistence type="predicted"/>
<dbReference type="EMBL" id="PYHP01000101">
    <property type="protein sequence ID" value="PUA34651.1"/>
    <property type="molecule type" value="Genomic_DNA"/>
</dbReference>
<organism evidence="1 2">
    <name type="scientific">Paenibacillus elgii</name>
    <dbReference type="NCBI Taxonomy" id="189691"/>
    <lineage>
        <taxon>Bacteria</taxon>
        <taxon>Bacillati</taxon>
        <taxon>Bacillota</taxon>
        <taxon>Bacilli</taxon>
        <taxon>Bacillales</taxon>
        <taxon>Paenibacillaceae</taxon>
        <taxon>Paenibacillus</taxon>
    </lineage>
</organism>
<evidence type="ECO:0000313" key="2">
    <source>
        <dbReference type="Proteomes" id="UP000244184"/>
    </source>
</evidence>
<name>A0A2T6FRV3_9BACL</name>
<comment type="caution">
    <text evidence="1">The sequence shown here is derived from an EMBL/GenBank/DDBJ whole genome shotgun (WGS) entry which is preliminary data.</text>
</comment>
<sequence>MKDMKQRGMNITQIAEELDRDRKTVGKWLEQDWPRELLEAKANRGKAGWIQGLHPQSNVGGMLECASHFG</sequence>
<accession>A0A2T6FRV3</accession>
<gene>
    <name evidence="1" type="ORF">C8Z91_34880</name>
</gene>